<dbReference type="EMBL" id="MK697702">
    <property type="protein sequence ID" value="QHR91738.1"/>
    <property type="molecule type" value="Genomic_DNA"/>
</dbReference>
<protein>
    <submittedName>
        <fullName evidence="1">Uncharacterized protein</fullName>
    </submittedName>
</protein>
<name>A0A6B9XUF4_PICSI</name>
<reference evidence="1" key="1">
    <citation type="submission" date="2019-03" db="EMBL/GenBank/DDBJ databases">
        <title>Largest Complete Mitochondrial Genome of a Gymnosperm, Sitka Spruce (Picea sitchensis), Indicates Complex Physical Structure.</title>
        <authorList>
            <person name="Jackman S.D."/>
            <person name="Coombe L."/>
            <person name="Warren R."/>
            <person name="Kirk H."/>
            <person name="Trinh E."/>
            <person name="McLeod T."/>
            <person name="Pleasance S."/>
            <person name="Pandoh P."/>
            <person name="Zhao Y."/>
            <person name="Coope R."/>
            <person name="Bousquet J."/>
            <person name="Bohlmann J.C."/>
            <person name="Jones S.J.M."/>
            <person name="Birol I."/>
        </authorList>
    </citation>
    <scope>NUCLEOTIDE SEQUENCE</scope>
    <source>
        <strain evidence="1">Q903</strain>
    </source>
</reference>
<proteinExistence type="predicted"/>
<sequence>MKLAATFLNNRSRLSLYLFIYLSLLNNKEDVRIKQIGRLEPGTEPDLQSYMLAFSSDQAQINK</sequence>
<gene>
    <name evidence="1" type="primary">orf05806</name>
    <name evidence="1" type="ORF">Q903MT_gene5774</name>
</gene>
<keyword evidence="1" id="KW-0496">Mitochondrion</keyword>
<evidence type="ECO:0000313" key="1">
    <source>
        <dbReference type="EMBL" id="QHR91738.1"/>
    </source>
</evidence>
<geneLocation type="mitochondrion" evidence="1"/>
<accession>A0A6B9XUF4</accession>
<dbReference type="AlphaFoldDB" id="A0A6B9XUF4"/>
<organism evidence="1">
    <name type="scientific">Picea sitchensis</name>
    <name type="common">Sitka spruce</name>
    <name type="synonym">Pinus sitchensis</name>
    <dbReference type="NCBI Taxonomy" id="3332"/>
    <lineage>
        <taxon>Eukaryota</taxon>
        <taxon>Viridiplantae</taxon>
        <taxon>Streptophyta</taxon>
        <taxon>Embryophyta</taxon>
        <taxon>Tracheophyta</taxon>
        <taxon>Spermatophyta</taxon>
        <taxon>Pinopsida</taxon>
        <taxon>Pinidae</taxon>
        <taxon>Conifers I</taxon>
        <taxon>Pinales</taxon>
        <taxon>Pinaceae</taxon>
        <taxon>Picea</taxon>
    </lineage>
</organism>